<dbReference type="Pfam" id="PF00069">
    <property type="entry name" value="Pkinase"/>
    <property type="match status" value="1"/>
</dbReference>
<dbReference type="InterPro" id="IPR002048">
    <property type="entry name" value="EF_hand_dom"/>
</dbReference>
<dbReference type="InterPro" id="IPR050205">
    <property type="entry name" value="CDPK_Ser/Thr_kinases"/>
</dbReference>
<dbReference type="Proteomes" id="UP001642464">
    <property type="component" value="Unassembled WGS sequence"/>
</dbReference>
<evidence type="ECO:0000256" key="2">
    <source>
        <dbReference type="ARBA" id="ARBA00022527"/>
    </source>
</evidence>
<dbReference type="PROSITE" id="PS00107">
    <property type="entry name" value="PROTEIN_KINASE_ATP"/>
    <property type="match status" value="1"/>
</dbReference>
<dbReference type="InterPro" id="IPR011992">
    <property type="entry name" value="EF-hand-dom_pair"/>
</dbReference>
<evidence type="ECO:0000256" key="6">
    <source>
        <dbReference type="ARBA" id="ARBA00022840"/>
    </source>
</evidence>
<evidence type="ECO:0000256" key="4">
    <source>
        <dbReference type="ARBA" id="ARBA00022741"/>
    </source>
</evidence>
<dbReference type="Gene3D" id="1.10.238.10">
    <property type="entry name" value="EF-hand"/>
    <property type="match status" value="2"/>
</dbReference>
<dbReference type="Pfam" id="PF13499">
    <property type="entry name" value="EF-hand_7"/>
    <property type="match status" value="2"/>
</dbReference>
<comment type="similarity">
    <text evidence="7">Belongs to the protein kinase superfamily. Ser/Thr protein kinase family. CDPK subfamily.</text>
</comment>
<reference evidence="12 13" key="1">
    <citation type="submission" date="2024-02" db="EMBL/GenBank/DDBJ databases">
        <authorList>
            <person name="Chen Y."/>
            <person name="Shah S."/>
            <person name="Dougan E. K."/>
            <person name="Thang M."/>
            <person name="Chan C."/>
        </authorList>
    </citation>
    <scope>NUCLEOTIDE SEQUENCE [LARGE SCALE GENOMIC DNA]</scope>
</reference>
<gene>
    <name evidence="12" type="ORF">SCF082_LOCUS20906</name>
</gene>
<keyword evidence="4 8" id="KW-0547">Nucleotide-binding</keyword>
<name>A0ABP0L708_9DINO</name>
<dbReference type="CDD" id="cd05117">
    <property type="entry name" value="STKc_CAMK"/>
    <property type="match status" value="1"/>
</dbReference>
<dbReference type="EMBL" id="CAXAMM010014747">
    <property type="protein sequence ID" value="CAK9034562.1"/>
    <property type="molecule type" value="Genomic_DNA"/>
</dbReference>
<evidence type="ECO:0000259" key="11">
    <source>
        <dbReference type="PROSITE" id="PS50222"/>
    </source>
</evidence>
<evidence type="ECO:0000259" key="10">
    <source>
        <dbReference type="PROSITE" id="PS50011"/>
    </source>
</evidence>
<feature type="region of interest" description="Disordered" evidence="9">
    <location>
        <begin position="242"/>
        <end position="274"/>
    </location>
</feature>
<dbReference type="Gene3D" id="1.10.510.10">
    <property type="entry name" value="Transferase(Phosphotransferase) domain 1"/>
    <property type="match status" value="1"/>
</dbReference>
<evidence type="ECO:0000256" key="1">
    <source>
        <dbReference type="ARBA" id="ARBA00001946"/>
    </source>
</evidence>
<comment type="caution">
    <text evidence="12">The sequence shown here is derived from an EMBL/GenBank/DDBJ whole genome shotgun (WGS) entry which is preliminary data.</text>
</comment>
<feature type="domain" description="Protein kinase" evidence="10">
    <location>
        <begin position="374"/>
        <end position="629"/>
    </location>
</feature>
<evidence type="ECO:0000256" key="9">
    <source>
        <dbReference type="SAM" id="MobiDB-lite"/>
    </source>
</evidence>
<evidence type="ECO:0000256" key="7">
    <source>
        <dbReference type="ARBA" id="ARBA00024334"/>
    </source>
</evidence>
<dbReference type="CDD" id="cd00051">
    <property type="entry name" value="EFh"/>
    <property type="match status" value="1"/>
</dbReference>
<dbReference type="SUPFAM" id="SSF47473">
    <property type="entry name" value="EF-hand"/>
    <property type="match status" value="1"/>
</dbReference>
<feature type="domain" description="EF-hand" evidence="11">
    <location>
        <begin position="777"/>
        <end position="809"/>
    </location>
</feature>
<protein>
    <submittedName>
        <fullName evidence="12">Calcium-dependent protein kinase 4 (OsCDPK4) (OsCPK4) (Calcium-dependent protein kinase OsCDPK1)</fullName>
    </submittedName>
</protein>
<dbReference type="GO" id="GO:0016301">
    <property type="term" value="F:kinase activity"/>
    <property type="evidence" value="ECO:0007669"/>
    <property type="project" value="UniProtKB-KW"/>
</dbReference>
<keyword evidence="5 12" id="KW-0418">Kinase</keyword>
<proteinExistence type="inferred from homology"/>
<feature type="domain" description="EF-hand" evidence="11">
    <location>
        <begin position="705"/>
        <end position="740"/>
    </location>
</feature>
<keyword evidence="2" id="KW-0723">Serine/threonine-protein kinase</keyword>
<dbReference type="PROSITE" id="PS00108">
    <property type="entry name" value="PROTEIN_KINASE_ST"/>
    <property type="match status" value="1"/>
</dbReference>
<dbReference type="Gene3D" id="3.30.200.20">
    <property type="entry name" value="Phosphorylase Kinase, domain 1"/>
    <property type="match status" value="1"/>
</dbReference>
<comment type="cofactor">
    <cofactor evidence="1">
        <name>Mg(2+)</name>
        <dbReference type="ChEBI" id="CHEBI:18420"/>
    </cofactor>
</comment>
<keyword evidence="3" id="KW-0808">Transferase</keyword>
<evidence type="ECO:0000256" key="8">
    <source>
        <dbReference type="PROSITE-ProRule" id="PRU10141"/>
    </source>
</evidence>
<dbReference type="InterPro" id="IPR017441">
    <property type="entry name" value="Protein_kinase_ATP_BS"/>
</dbReference>
<feature type="domain" description="EF-hand" evidence="11">
    <location>
        <begin position="741"/>
        <end position="776"/>
    </location>
</feature>
<dbReference type="PROSITE" id="PS50011">
    <property type="entry name" value="PROTEIN_KINASE_DOM"/>
    <property type="match status" value="1"/>
</dbReference>
<evidence type="ECO:0000313" key="13">
    <source>
        <dbReference type="Proteomes" id="UP001642464"/>
    </source>
</evidence>
<dbReference type="SMART" id="SM00054">
    <property type="entry name" value="EFh"/>
    <property type="match status" value="4"/>
</dbReference>
<dbReference type="InterPro" id="IPR000719">
    <property type="entry name" value="Prot_kinase_dom"/>
</dbReference>
<evidence type="ECO:0000256" key="5">
    <source>
        <dbReference type="ARBA" id="ARBA00022777"/>
    </source>
</evidence>
<evidence type="ECO:0000313" key="12">
    <source>
        <dbReference type="EMBL" id="CAK9034562.1"/>
    </source>
</evidence>
<sequence length="917" mass="103064">MIRSFTGSLHLQIHAAVRLPELSALQVEALASCTEQLVGSTSFSVQAHLAVSWLRLWRAQQRKRRSDEAPEHRTQLSSLRILLRLLKRHKPSPVADPEFFQWASRLVVLHQKDPKSSTDAVELMTLVSDLVPFLPEDQRSALARLVMTRTESPEIATATARTASAGIARRLLDVEAESDNGRAVAVAGRVAWSSTKTRTTVALDAKKTRLWNLLATSPETVLTVQEPKEELVAESATLQAKAEEGQVGWGSARAPPSATVEDGEQASVGDRRSEPQPCSKACFFVLYWPIQSIDVGLDNQEWLDDACDKSSDESFKTVPSEPTPFATRRGEEGLTETALRFEDLRRRSFSFEDFRRSQSARYHKLPRRIEDDYKTHDVVLGSGYNGVVQLATSLDDESYRFAVKAFKVGNLKRDKKAQLESEVGIYLCMDHPHVTRLFDVYEADDKLYLVMECMEGGELFDRVTKLKKFTELDAANAVEQMLLALNYIHSHGIVHRDLKLENFLYEAKDSDQLKLIDFGFSKVWDPNIKMHVSCGTLAYVAPEVLKKAYTNQCDMWSLGVIAFVLLSGYMPFSGSEAVQTRNISTGHYVLKPERWTPISLEGRQFVKAMLEVDPAKRLTAGQALQHPWIAQRHADMDLDKGVVEALRTFAHSSKFRRCCLEMMAWSLSNDDRAQVRKEFLALDKSQQGTIKLRDLKQVLEEKLHISNEETMEIFDALDTNHDEEIHYSDFLAAMVSTRISVHDHLLQATFKKFDVDSSGYITVDNLRDVLGDTFEGEQVEKLLAEADLLKDNRISFDEFKQFVRGDKMDMATKVIDQEIQYIHQRERQRSKESTAGGSEIFKGNSGIIKGNSALNVMPKHAAAVVMPPEKPPIKKDEVTMTQSTVATGDPAGAQQSNPVARHISDSIVKQELCCVVS</sequence>
<accession>A0ABP0L708</accession>
<keyword evidence="6 8" id="KW-0067">ATP-binding</keyword>
<dbReference type="SMART" id="SM00220">
    <property type="entry name" value="S_TKc"/>
    <property type="match status" value="1"/>
</dbReference>
<dbReference type="PROSITE" id="PS50222">
    <property type="entry name" value="EF_HAND_2"/>
    <property type="match status" value="3"/>
</dbReference>
<dbReference type="PANTHER" id="PTHR24349">
    <property type="entry name" value="SERINE/THREONINE-PROTEIN KINASE"/>
    <property type="match status" value="1"/>
</dbReference>
<dbReference type="SUPFAM" id="SSF56112">
    <property type="entry name" value="Protein kinase-like (PK-like)"/>
    <property type="match status" value="1"/>
</dbReference>
<feature type="binding site" evidence="8">
    <location>
        <position position="404"/>
    </location>
    <ligand>
        <name>ATP</name>
        <dbReference type="ChEBI" id="CHEBI:30616"/>
    </ligand>
</feature>
<keyword evidence="13" id="KW-1185">Reference proteome</keyword>
<organism evidence="12 13">
    <name type="scientific">Durusdinium trenchii</name>
    <dbReference type="NCBI Taxonomy" id="1381693"/>
    <lineage>
        <taxon>Eukaryota</taxon>
        <taxon>Sar</taxon>
        <taxon>Alveolata</taxon>
        <taxon>Dinophyceae</taxon>
        <taxon>Suessiales</taxon>
        <taxon>Symbiodiniaceae</taxon>
        <taxon>Durusdinium</taxon>
    </lineage>
</organism>
<dbReference type="InterPro" id="IPR011009">
    <property type="entry name" value="Kinase-like_dom_sf"/>
</dbReference>
<dbReference type="InterPro" id="IPR008271">
    <property type="entry name" value="Ser/Thr_kinase_AS"/>
</dbReference>
<evidence type="ECO:0000256" key="3">
    <source>
        <dbReference type="ARBA" id="ARBA00022679"/>
    </source>
</evidence>